<evidence type="ECO:0000259" key="7">
    <source>
        <dbReference type="Pfam" id="PF14693"/>
    </source>
</evidence>
<dbReference type="GO" id="GO:0003735">
    <property type="term" value="F:structural constituent of ribosome"/>
    <property type="evidence" value="ECO:0007669"/>
    <property type="project" value="InterPro"/>
</dbReference>
<dbReference type="RefSeq" id="WP_091839295.1">
    <property type="nucleotide sequence ID" value="NZ_FOAN01000007.1"/>
</dbReference>
<dbReference type="HAMAP" id="MF_01334">
    <property type="entry name" value="Ribosomal_bL25_CTC"/>
    <property type="match status" value="1"/>
</dbReference>
<dbReference type="OrthoDB" id="9806411at2"/>
<keyword evidence="1 5" id="KW-0699">rRNA-binding</keyword>
<name>A0A1H7VV87_9HYPH</name>
<dbReference type="InterPro" id="IPR029751">
    <property type="entry name" value="Ribosomal_L25_dom"/>
</dbReference>
<comment type="function">
    <text evidence="5">This is one of the proteins that binds to the 5S RNA in the ribosome where it forms part of the central protuberance.</text>
</comment>
<keyword evidence="9" id="KW-1185">Reference proteome</keyword>
<dbReference type="InterPro" id="IPR001021">
    <property type="entry name" value="Ribosomal_bL25_long"/>
</dbReference>
<accession>A0A1H7VV87</accession>
<dbReference type="Proteomes" id="UP000199664">
    <property type="component" value="Unassembled WGS sequence"/>
</dbReference>
<proteinExistence type="inferred from homology"/>
<dbReference type="InterPro" id="IPR020930">
    <property type="entry name" value="Ribosomal_uL5_bac-type"/>
</dbReference>
<evidence type="ECO:0000256" key="3">
    <source>
        <dbReference type="ARBA" id="ARBA00022980"/>
    </source>
</evidence>
<dbReference type="NCBIfam" id="NF004612">
    <property type="entry name" value="PRK05943.1"/>
    <property type="match status" value="1"/>
</dbReference>
<dbReference type="InterPro" id="IPR020056">
    <property type="entry name" value="Rbsml_bL25/Gln-tRNA_synth_N"/>
</dbReference>
<keyword evidence="2 5" id="KW-0694">RNA-binding</keyword>
<dbReference type="InterPro" id="IPR037121">
    <property type="entry name" value="Ribosomal_bL25_C"/>
</dbReference>
<dbReference type="NCBIfam" id="TIGR00731">
    <property type="entry name" value="bL25_bact_ctc"/>
    <property type="match status" value="1"/>
</dbReference>
<evidence type="ECO:0000256" key="4">
    <source>
        <dbReference type="ARBA" id="ARBA00023274"/>
    </source>
</evidence>
<dbReference type="NCBIfam" id="NF004128">
    <property type="entry name" value="PRK05618.1-2"/>
    <property type="match status" value="1"/>
</dbReference>
<dbReference type="Gene3D" id="2.170.120.20">
    <property type="entry name" value="Ribosomal protein L25, beta domain"/>
    <property type="match status" value="1"/>
</dbReference>
<dbReference type="Pfam" id="PF01386">
    <property type="entry name" value="Ribosomal_L25p"/>
    <property type="match status" value="1"/>
</dbReference>
<gene>
    <name evidence="5" type="primary">rplY</name>
    <name evidence="5" type="synonym">ctc</name>
    <name evidence="8" type="ORF">SAMN04515666_107278</name>
</gene>
<dbReference type="SUPFAM" id="SSF50715">
    <property type="entry name" value="Ribosomal protein L25-like"/>
    <property type="match status" value="1"/>
</dbReference>
<dbReference type="Pfam" id="PF14693">
    <property type="entry name" value="Ribosomal_TL5_C"/>
    <property type="match status" value="1"/>
</dbReference>
<organism evidence="8 9">
    <name type="scientific">Bosea lupini</name>
    <dbReference type="NCBI Taxonomy" id="1036779"/>
    <lineage>
        <taxon>Bacteria</taxon>
        <taxon>Pseudomonadati</taxon>
        <taxon>Pseudomonadota</taxon>
        <taxon>Alphaproteobacteria</taxon>
        <taxon>Hyphomicrobiales</taxon>
        <taxon>Boseaceae</taxon>
        <taxon>Bosea</taxon>
    </lineage>
</organism>
<dbReference type="GO" id="GO:0022625">
    <property type="term" value="C:cytosolic large ribosomal subunit"/>
    <property type="evidence" value="ECO:0007669"/>
    <property type="project" value="TreeGrafter"/>
</dbReference>
<dbReference type="CDD" id="cd00495">
    <property type="entry name" value="Ribosomal_L25_TL5_CTC"/>
    <property type="match status" value="1"/>
</dbReference>
<dbReference type="InterPro" id="IPR020057">
    <property type="entry name" value="Ribosomal_bL25_b-dom"/>
</dbReference>
<dbReference type="EMBL" id="FOAN01000007">
    <property type="protein sequence ID" value="SEM12964.1"/>
    <property type="molecule type" value="Genomic_DNA"/>
</dbReference>
<dbReference type="GO" id="GO:0008097">
    <property type="term" value="F:5S rRNA binding"/>
    <property type="evidence" value="ECO:0007669"/>
    <property type="project" value="InterPro"/>
</dbReference>
<dbReference type="AlphaFoldDB" id="A0A1H7VV87"/>
<protein>
    <recommendedName>
        <fullName evidence="5">Large ribosomal subunit protein bL25</fullName>
    </recommendedName>
    <alternativeName>
        <fullName evidence="5">General stress protein CTC</fullName>
    </alternativeName>
</protein>
<reference evidence="9" key="1">
    <citation type="submission" date="2016-10" db="EMBL/GenBank/DDBJ databases">
        <authorList>
            <person name="Varghese N."/>
            <person name="Submissions S."/>
        </authorList>
    </citation>
    <scope>NUCLEOTIDE SEQUENCE [LARGE SCALE GENOMIC DNA]</scope>
    <source>
        <strain evidence="9">LMG 26383,CCUG 61248,R- 45681</strain>
    </source>
</reference>
<feature type="domain" description="Large ribosomal subunit protein bL25 beta" evidence="7">
    <location>
        <begin position="103"/>
        <end position="186"/>
    </location>
</feature>
<dbReference type="STRING" id="1036779.SAMN04515666_107278"/>
<comment type="similarity">
    <text evidence="5">Belongs to the bacterial ribosomal protein bL25 family. CTC subfamily.</text>
</comment>
<evidence type="ECO:0000259" key="6">
    <source>
        <dbReference type="Pfam" id="PF01386"/>
    </source>
</evidence>
<evidence type="ECO:0000256" key="2">
    <source>
        <dbReference type="ARBA" id="ARBA00022884"/>
    </source>
</evidence>
<feature type="domain" description="Large ribosomal subunit protein bL25 L25" evidence="6">
    <location>
        <begin position="7"/>
        <end position="94"/>
    </location>
</feature>
<evidence type="ECO:0000313" key="9">
    <source>
        <dbReference type="Proteomes" id="UP000199664"/>
    </source>
</evidence>
<comment type="subunit">
    <text evidence="5">Part of the 50S ribosomal subunit; part of the 5S rRNA/L5/L18/L25 subcomplex. Contacts the 5S rRNA. Binds to the 5S rRNA independently of L5 and L18.</text>
</comment>
<dbReference type="Gene3D" id="2.40.240.10">
    <property type="entry name" value="Ribosomal Protein L25, Chain P"/>
    <property type="match status" value="1"/>
</dbReference>
<evidence type="ECO:0000256" key="1">
    <source>
        <dbReference type="ARBA" id="ARBA00022730"/>
    </source>
</evidence>
<dbReference type="InterPro" id="IPR011035">
    <property type="entry name" value="Ribosomal_bL25/Gln-tRNA_synth"/>
</dbReference>
<keyword evidence="4 5" id="KW-0687">Ribonucleoprotein</keyword>
<dbReference type="PANTHER" id="PTHR33284">
    <property type="entry name" value="RIBOSOMAL PROTEIN L25/GLN-TRNA SYNTHETASE, ANTI-CODON-BINDING DOMAIN-CONTAINING PROTEIN"/>
    <property type="match status" value="1"/>
</dbReference>
<keyword evidence="3 5" id="KW-0689">Ribosomal protein</keyword>
<dbReference type="PANTHER" id="PTHR33284:SF1">
    <property type="entry name" value="RIBOSOMAL PROTEIN L25_GLN-TRNA SYNTHETASE, ANTI-CODON-BINDING DOMAIN-CONTAINING PROTEIN"/>
    <property type="match status" value="1"/>
</dbReference>
<sequence length="205" mass="21611">MTAVKQIQASARAQVGKGAARAVRRQGLTPAVIYGAGEAPVAIALDANKTRQMIYAGHFLTTLFEIDVAGKKTRAIPRDYQLDPVKDFPIHVDFLRVAAGQTIKVEVPLHVVGQEQSPGLKNGGALQIVAHSLEIEVAPESIPEFIEVSVAGLEVGDTLHIDALKLPAGVSLTSTKDLTLVTIIPPTVEDEEPVAAEGEAEAAKA</sequence>
<evidence type="ECO:0000313" key="8">
    <source>
        <dbReference type="EMBL" id="SEM12964.1"/>
    </source>
</evidence>
<evidence type="ECO:0000256" key="5">
    <source>
        <dbReference type="HAMAP-Rule" id="MF_01334"/>
    </source>
</evidence>
<dbReference type="GO" id="GO:0006412">
    <property type="term" value="P:translation"/>
    <property type="evidence" value="ECO:0007669"/>
    <property type="project" value="UniProtKB-UniRule"/>
</dbReference>